<evidence type="ECO:0000313" key="2">
    <source>
        <dbReference type="EMBL" id="OXE34510.1"/>
    </source>
</evidence>
<evidence type="ECO:0000256" key="1">
    <source>
        <dbReference type="SAM" id="Coils"/>
    </source>
</evidence>
<keyword evidence="1" id="KW-0175">Coiled coil</keyword>
<gene>
    <name evidence="2" type="ORF">CA163_01955</name>
</gene>
<reference evidence="2 3" key="1">
    <citation type="journal article" date="2017" name="Appl. Environ. Microbiol.">
        <title>Parallel evolution of two clades of a major Atlantic endemic Vibrio parahaemolyticus pathogen lineage by independent acquisition of related pathogenicity islands.</title>
        <authorList>
            <person name="Xu F."/>
            <person name="Gonzalez-Escalona N."/>
            <person name="Drees K.P."/>
            <person name="Sebra R.P."/>
            <person name="Cooper V.S."/>
            <person name="Jones S.H."/>
            <person name="Whistler C.A."/>
        </authorList>
    </citation>
    <scope>NUCLEOTIDE SEQUENCE [LARGE SCALE GENOMIC DNA]</scope>
    <source>
        <strain evidence="2 3">MAVP-3</strain>
    </source>
</reference>
<dbReference type="Proteomes" id="UP000214596">
    <property type="component" value="Unassembled WGS sequence"/>
</dbReference>
<accession>A0A227JHJ1</accession>
<comment type="caution">
    <text evidence="2">The sequence shown here is derived from an EMBL/GenBank/DDBJ whole genome shotgun (WGS) entry which is preliminary data.</text>
</comment>
<evidence type="ECO:0000313" key="3">
    <source>
        <dbReference type="Proteomes" id="UP000214596"/>
    </source>
</evidence>
<proteinExistence type="predicted"/>
<dbReference type="STRING" id="670.ACZ92_02775"/>
<organism evidence="2 3">
    <name type="scientific">Vibrio parahaemolyticus</name>
    <dbReference type="NCBI Taxonomy" id="670"/>
    <lineage>
        <taxon>Bacteria</taxon>
        <taxon>Pseudomonadati</taxon>
        <taxon>Pseudomonadota</taxon>
        <taxon>Gammaproteobacteria</taxon>
        <taxon>Vibrionales</taxon>
        <taxon>Vibrionaceae</taxon>
        <taxon>Vibrio</taxon>
    </lineage>
</organism>
<dbReference type="EMBL" id="NIXT01000048">
    <property type="protein sequence ID" value="OXE34510.1"/>
    <property type="molecule type" value="Genomic_DNA"/>
</dbReference>
<sequence>MVRCTLYIELDASQKAIPKVGFVRPRHSNLIKRSELATYQNSKVLIMALEEKVKEYQNLLEEQVLMMLEEKEQLLNQVIVDEYQKVSEAWKEQQIEWFKVAEHELSRHLKEQEEAILDVKRELKHQIALEVQARLTKLTQSEKLISHLVEVLHSEMDDACKVLQVETEQHEDGVTLSIEDDDRVISIDSKTIIEELKRGLDSI</sequence>
<dbReference type="OrthoDB" id="6454374at2"/>
<dbReference type="OMA" id="TIENDDC"/>
<dbReference type="AlphaFoldDB" id="A0A227JHJ1"/>
<feature type="coiled-coil region" evidence="1">
    <location>
        <begin position="39"/>
        <end position="77"/>
    </location>
</feature>
<name>A0A227JHJ1_VIBPH</name>
<protein>
    <submittedName>
        <fullName evidence="2">Uncharacterized protein</fullName>
    </submittedName>
</protein>